<feature type="transmembrane region" description="Helical" evidence="9">
    <location>
        <begin position="564"/>
        <end position="584"/>
    </location>
</feature>
<evidence type="ECO:0000256" key="4">
    <source>
        <dbReference type="ARBA" id="ARBA00022741"/>
    </source>
</evidence>
<dbReference type="GO" id="GO:0005524">
    <property type="term" value="F:ATP binding"/>
    <property type="evidence" value="ECO:0007669"/>
    <property type="project" value="UniProtKB-KW"/>
</dbReference>
<dbReference type="RefSeq" id="WP_147069451.1">
    <property type="nucleotide sequence ID" value="NZ_BHVU01000051.1"/>
</dbReference>
<feature type="transmembrane region" description="Helical" evidence="9">
    <location>
        <begin position="477"/>
        <end position="501"/>
    </location>
</feature>
<keyword evidence="9" id="KW-1133">Transmembrane helix</keyword>
<comment type="catalytic activity">
    <reaction evidence="8">
        <text>L-seryl-[protein] + ATP = O-phospho-L-seryl-[protein] + ADP + H(+)</text>
        <dbReference type="Rhea" id="RHEA:17989"/>
        <dbReference type="Rhea" id="RHEA-COMP:9863"/>
        <dbReference type="Rhea" id="RHEA-COMP:11604"/>
        <dbReference type="ChEBI" id="CHEBI:15378"/>
        <dbReference type="ChEBI" id="CHEBI:29999"/>
        <dbReference type="ChEBI" id="CHEBI:30616"/>
        <dbReference type="ChEBI" id="CHEBI:83421"/>
        <dbReference type="ChEBI" id="CHEBI:456216"/>
        <dbReference type="EC" id="2.7.11.1"/>
    </reaction>
</comment>
<dbReference type="EC" id="2.7.11.1" evidence="1"/>
<evidence type="ECO:0000256" key="6">
    <source>
        <dbReference type="ARBA" id="ARBA00022840"/>
    </source>
</evidence>
<evidence type="ECO:0000256" key="8">
    <source>
        <dbReference type="ARBA" id="ARBA00048679"/>
    </source>
</evidence>
<keyword evidence="6" id="KW-0067">ATP-binding</keyword>
<dbReference type="AlphaFoldDB" id="A0A510PFQ1"/>
<evidence type="ECO:0000313" key="11">
    <source>
        <dbReference type="EMBL" id="GCA92589.1"/>
    </source>
</evidence>
<keyword evidence="4" id="KW-0547">Nucleotide-binding</keyword>
<evidence type="ECO:0000256" key="3">
    <source>
        <dbReference type="ARBA" id="ARBA00022679"/>
    </source>
</evidence>
<dbReference type="PROSITE" id="PS50011">
    <property type="entry name" value="PROTEIN_KINASE_DOM"/>
    <property type="match status" value="1"/>
</dbReference>
<organism evidence="11 12">
    <name type="scientific">Microcystis aeruginosa 11-30S32</name>
    <dbReference type="NCBI Taxonomy" id="2358142"/>
    <lineage>
        <taxon>Bacteria</taxon>
        <taxon>Bacillati</taxon>
        <taxon>Cyanobacteriota</taxon>
        <taxon>Cyanophyceae</taxon>
        <taxon>Oscillatoriophycideae</taxon>
        <taxon>Chroococcales</taxon>
        <taxon>Microcystaceae</taxon>
        <taxon>Microcystis</taxon>
    </lineage>
</organism>
<proteinExistence type="predicted"/>
<dbReference type="EMBL" id="BHVU01000051">
    <property type="protein sequence ID" value="GCA92589.1"/>
    <property type="molecule type" value="Genomic_DNA"/>
</dbReference>
<keyword evidence="9" id="KW-0472">Membrane</keyword>
<feature type="transmembrane region" description="Helical" evidence="9">
    <location>
        <begin position="622"/>
        <end position="643"/>
    </location>
</feature>
<sequence length="663" mass="75819">MENSYYHTNLPNFEDYGYQVVRELGINSLGGRITYQAIMTRTQTPVVIKQFRFCTSNANWTEYRAIEREIDVLKQLNHPQIPRYLDHFDSGNGLCLVQEFKNAQPLSNPRSYTPEQIKKIAIQLLNILIYLQDKTGYPEPIYHRDIKPDNILLDDQLKVYLIDFGLAKIGNREVNNSSIFAGTPIFIAPEQFLRKRLTKASDLYGLGLTLICLVTGITSDKISELQDQYNDCKIRFKHLVPKLSLQFISWLEKMVERNVKKRFQNAQEALEALKPLYLIRSPIVQLSASELELTANEINENITSSITVINDIPNTILQGEWSIVSHENDLYSRNSHPWITITPHTFEGNHHEFIVTVDTSHLMADKIYERELILISNTDQKSKKLKLIVNTAPLPIEKVKHPPYLLLASVLLWFVFCVKVPLANDILKTITSEELLIPFKSDIDVINIYAIAFTSGSIGAFLPLFKTWKSKLFFLPFLSYFVFWLTYIIVIIVVIVSSMVSISNQEILFWVYLLVGYRHVTILVLLTFGWLFLEVGIFPFIGGLLGELYTLVMIVAASNFNEGAIGFAKGTIIASITSILLYSTESKFKNKQIDKGYIFILLTIGLGIAIGAGSVVGWFNPYVLLALALTSFLLIFMILYPHINRARLVNQYRHWEKRNANKK</sequence>
<dbReference type="PANTHER" id="PTHR24363:SF0">
    <property type="entry name" value="SERINE_THREONINE KINASE LIKE DOMAIN CONTAINING 1"/>
    <property type="match status" value="1"/>
</dbReference>
<feature type="transmembrane region" description="Helical" evidence="9">
    <location>
        <begin position="507"/>
        <end position="533"/>
    </location>
</feature>
<evidence type="ECO:0000256" key="5">
    <source>
        <dbReference type="ARBA" id="ARBA00022777"/>
    </source>
</evidence>
<protein>
    <recommendedName>
        <fullName evidence="1">non-specific serine/threonine protein kinase</fullName>
        <ecNumber evidence="1">2.7.11.1</ecNumber>
    </recommendedName>
</protein>
<reference evidence="11 12" key="1">
    <citation type="journal article" date="2019" name="Appl. Environ. Microbiol.">
        <title>Co-occurrence of broad and narrow host-range viruses infecting the toxic bloom-forming cyanobacterium Microcystis aeruginosa.</title>
        <authorList>
            <person name="Morimoto D."/>
            <person name="Tominaga K."/>
            <person name="Nishimura Y."/>
            <person name="Yoshida N."/>
            <person name="Kimura S."/>
            <person name="Sako Y."/>
            <person name="Yoshida T."/>
        </authorList>
    </citation>
    <scope>NUCLEOTIDE SEQUENCE [LARGE SCALE GENOMIC DNA]</scope>
    <source>
        <strain evidence="11 12">11-30S32</strain>
    </source>
</reference>
<feature type="transmembrane region" description="Helical" evidence="9">
    <location>
        <begin position="596"/>
        <end position="616"/>
    </location>
</feature>
<comment type="catalytic activity">
    <reaction evidence="7">
        <text>L-threonyl-[protein] + ATP = O-phospho-L-threonyl-[protein] + ADP + H(+)</text>
        <dbReference type="Rhea" id="RHEA:46608"/>
        <dbReference type="Rhea" id="RHEA-COMP:11060"/>
        <dbReference type="Rhea" id="RHEA-COMP:11605"/>
        <dbReference type="ChEBI" id="CHEBI:15378"/>
        <dbReference type="ChEBI" id="CHEBI:30013"/>
        <dbReference type="ChEBI" id="CHEBI:30616"/>
        <dbReference type="ChEBI" id="CHEBI:61977"/>
        <dbReference type="ChEBI" id="CHEBI:456216"/>
        <dbReference type="EC" id="2.7.11.1"/>
    </reaction>
</comment>
<dbReference type="SUPFAM" id="SSF56112">
    <property type="entry name" value="Protein kinase-like (PK-like)"/>
    <property type="match status" value="1"/>
</dbReference>
<dbReference type="Gene3D" id="1.10.510.10">
    <property type="entry name" value="Transferase(Phosphotransferase) domain 1"/>
    <property type="match status" value="1"/>
</dbReference>
<dbReference type="SMART" id="SM00220">
    <property type="entry name" value="S_TKc"/>
    <property type="match status" value="1"/>
</dbReference>
<comment type="caution">
    <text evidence="11">The sequence shown here is derived from an EMBL/GenBank/DDBJ whole genome shotgun (WGS) entry which is preliminary data.</text>
</comment>
<dbReference type="PANTHER" id="PTHR24363">
    <property type="entry name" value="SERINE/THREONINE PROTEIN KINASE"/>
    <property type="match status" value="1"/>
</dbReference>
<gene>
    <name evidence="11" type="ORF">MAE30S32_12410</name>
</gene>
<dbReference type="Pfam" id="PF00069">
    <property type="entry name" value="Pkinase"/>
    <property type="match status" value="1"/>
</dbReference>
<dbReference type="InterPro" id="IPR000719">
    <property type="entry name" value="Prot_kinase_dom"/>
</dbReference>
<keyword evidence="3" id="KW-0808">Transferase</keyword>
<evidence type="ECO:0000256" key="9">
    <source>
        <dbReference type="SAM" id="Phobius"/>
    </source>
</evidence>
<feature type="transmembrane region" description="Helical" evidence="9">
    <location>
        <begin position="404"/>
        <end position="423"/>
    </location>
</feature>
<keyword evidence="9" id="KW-0812">Transmembrane</keyword>
<dbReference type="Proteomes" id="UP000321223">
    <property type="component" value="Unassembled WGS sequence"/>
</dbReference>
<feature type="transmembrane region" description="Helical" evidence="9">
    <location>
        <begin position="443"/>
        <end position="465"/>
    </location>
</feature>
<dbReference type="InterPro" id="IPR008271">
    <property type="entry name" value="Ser/Thr_kinase_AS"/>
</dbReference>
<accession>A0A510PFQ1</accession>
<evidence type="ECO:0000313" key="12">
    <source>
        <dbReference type="Proteomes" id="UP000321223"/>
    </source>
</evidence>
<dbReference type="CDD" id="cd14014">
    <property type="entry name" value="STKc_PknB_like"/>
    <property type="match status" value="1"/>
</dbReference>
<feature type="domain" description="Protein kinase" evidence="10">
    <location>
        <begin position="18"/>
        <end position="277"/>
    </location>
</feature>
<keyword evidence="2 11" id="KW-0723">Serine/threonine-protein kinase</keyword>
<evidence type="ECO:0000256" key="1">
    <source>
        <dbReference type="ARBA" id="ARBA00012513"/>
    </source>
</evidence>
<dbReference type="GO" id="GO:0004674">
    <property type="term" value="F:protein serine/threonine kinase activity"/>
    <property type="evidence" value="ECO:0007669"/>
    <property type="project" value="UniProtKB-KW"/>
</dbReference>
<keyword evidence="5 11" id="KW-0418">Kinase</keyword>
<evidence type="ECO:0000256" key="7">
    <source>
        <dbReference type="ARBA" id="ARBA00047899"/>
    </source>
</evidence>
<evidence type="ECO:0000256" key="2">
    <source>
        <dbReference type="ARBA" id="ARBA00022527"/>
    </source>
</evidence>
<evidence type="ECO:0000259" key="10">
    <source>
        <dbReference type="PROSITE" id="PS50011"/>
    </source>
</evidence>
<dbReference type="InterPro" id="IPR011009">
    <property type="entry name" value="Kinase-like_dom_sf"/>
</dbReference>
<dbReference type="PROSITE" id="PS00108">
    <property type="entry name" value="PROTEIN_KINASE_ST"/>
    <property type="match status" value="1"/>
</dbReference>
<name>A0A510PFQ1_MICAE</name>